<dbReference type="GO" id="GO:0016646">
    <property type="term" value="F:oxidoreductase activity, acting on the CH-NH group of donors, NAD or NADP as acceptor"/>
    <property type="evidence" value="ECO:0007669"/>
    <property type="project" value="TreeGrafter"/>
</dbReference>
<dbReference type="Gene3D" id="3.40.50.720">
    <property type="entry name" value="NAD(P)-binding Rossmann-like Domain"/>
    <property type="match status" value="1"/>
</dbReference>
<protein>
    <recommendedName>
        <fullName evidence="1">NAD(P)-binding domain-containing protein</fullName>
    </recommendedName>
</protein>
<dbReference type="RefSeq" id="WP_113904884.1">
    <property type="nucleotide sequence ID" value="NZ_QNSB01000009.1"/>
</dbReference>
<evidence type="ECO:0000313" key="2">
    <source>
        <dbReference type="EMBL" id="RBP70314.1"/>
    </source>
</evidence>
<gene>
    <name evidence="2" type="ORF">DFO65_10986</name>
</gene>
<name>A0A366IIG1_9MICO</name>
<dbReference type="PANTHER" id="PTHR43355:SF2">
    <property type="entry name" value="FLAVIN REDUCTASE (NADPH)"/>
    <property type="match status" value="1"/>
</dbReference>
<proteinExistence type="predicted"/>
<evidence type="ECO:0000313" key="3">
    <source>
        <dbReference type="Proteomes" id="UP000253509"/>
    </source>
</evidence>
<sequence>MRIALFGASGMVGSRVAKEATDRGLEVTAITRSGTEVPGASRTIQGDMGDAAFAAAVVTDHDIIVSTTGPSRTGGDHGEWLDAVRTIAAASGDKRIFVVGGAGSLLVDGVMLKDSLDFPEMYRAEAETGARALEILRSGDYSPWTLISPAPVIAPGERTGTFTLGLDSPVGDTISAEDFAIAMVDEIENPRHVDARFTVAN</sequence>
<evidence type="ECO:0000259" key="1">
    <source>
        <dbReference type="Pfam" id="PF13460"/>
    </source>
</evidence>
<dbReference type="PANTHER" id="PTHR43355">
    <property type="entry name" value="FLAVIN REDUCTASE (NADPH)"/>
    <property type="match status" value="1"/>
</dbReference>
<dbReference type="EMBL" id="QNSB01000009">
    <property type="protein sequence ID" value="RBP70314.1"/>
    <property type="molecule type" value="Genomic_DNA"/>
</dbReference>
<accession>A0A366IIG1</accession>
<reference evidence="2 3" key="1">
    <citation type="submission" date="2018-06" db="EMBL/GenBank/DDBJ databases">
        <title>Freshwater and sediment microbial communities from various areas in North America, analyzing microbe dynamics in response to fracking.</title>
        <authorList>
            <person name="Lamendella R."/>
        </authorList>
    </citation>
    <scope>NUCLEOTIDE SEQUENCE [LARGE SCALE GENOMIC DNA]</scope>
    <source>
        <strain evidence="2 3">3b_TX</strain>
    </source>
</reference>
<dbReference type="InterPro" id="IPR051606">
    <property type="entry name" value="Polyketide_Oxido-like"/>
</dbReference>
<feature type="domain" description="NAD(P)-binding" evidence="1">
    <location>
        <begin position="7"/>
        <end position="190"/>
    </location>
</feature>
<dbReference type="AlphaFoldDB" id="A0A366IIG1"/>
<comment type="caution">
    <text evidence="2">The sequence shown here is derived from an EMBL/GenBank/DDBJ whole genome shotgun (WGS) entry which is preliminary data.</text>
</comment>
<organism evidence="2 3">
    <name type="scientific">Brevibacterium celere</name>
    <dbReference type="NCBI Taxonomy" id="225845"/>
    <lineage>
        <taxon>Bacteria</taxon>
        <taxon>Bacillati</taxon>
        <taxon>Actinomycetota</taxon>
        <taxon>Actinomycetes</taxon>
        <taxon>Micrococcales</taxon>
        <taxon>Brevibacteriaceae</taxon>
        <taxon>Brevibacterium</taxon>
    </lineage>
</organism>
<dbReference type="Proteomes" id="UP000253509">
    <property type="component" value="Unassembled WGS sequence"/>
</dbReference>
<dbReference type="Pfam" id="PF13460">
    <property type="entry name" value="NAD_binding_10"/>
    <property type="match status" value="1"/>
</dbReference>
<dbReference type="InterPro" id="IPR036291">
    <property type="entry name" value="NAD(P)-bd_dom_sf"/>
</dbReference>
<dbReference type="SUPFAM" id="SSF51735">
    <property type="entry name" value="NAD(P)-binding Rossmann-fold domains"/>
    <property type="match status" value="1"/>
</dbReference>
<keyword evidence="3" id="KW-1185">Reference proteome</keyword>
<dbReference type="InterPro" id="IPR016040">
    <property type="entry name" value="NAD(P)-bd_dom"/>
</dbReference>